<dbReference type="GO" id="GO:0061844">
    <property type="term" value="P:antimicrobial humoral immune response mediated by antimicrobial peptide"/>
    <property type="evidence" value="ECO:0007669"/>
    <property type="project" value="TreeGrafter"/>
</dbReference>
<dbReference type="GO" id="GO:0005576">
    <property type="term" value="C:extracellular region"/>
    <property type="evidence" value="ECO:0007669"/>
    <property type="project" value="TreeGrafter"/>
</dbReference>
<proteinExistence type="predicted"/>
<dbReference type="GO" id="GO:0032736">
    <property type="term" value="P:positive regulation of interleukin-13 production"/>
    <property type="evidence" value="ECO:0007669"/>
    <property type="project" value="TreeGrafter"/>
</dbReference>
<dbReference type="GO" id="GO:0032755">
    <property type="term" value="P:positive regulation of interleukin-6 production"/>
    <property type="evidence" value="ECO:0007669"/>
    <property type="project" value="TreeGrafter"/>
</dbReference>
<dbReference type="GO" id="GO:0005125">
    <property type="term" value="F:cytokine activity"/>
    <property type="evidence" value="ECO:0007669"/>
    <property type="project" value="InterPro"/>
</dbReference>
<dbReference type="PANTHER" id="PTHR38003">
    <property type="entry name" value="THYMIC STROMAL LYMPHOPOIETIN"/>
    <property type="match status" value="1"/>
</dbReference>
<gene>
    <name evidence="1" type="ORF">H920_16600</name>
</gene>
<evidence type="ECO:0000313" key="1">
    <source>
        <dbReference type="EMBL" id="KFO22021.1"/>
    </source>
</evidence>
<sequence length="82" mass="9654">MNKADCLAKIERHTFSSTTCPSLSEELFALRTNATLARYCPGYFKVQINNTQKVQRKVNRNCLEQTSQIIGWWRFFSRHLKK</sequence>
<dbReference type="GO" id="GO:0032733">
    <property type="term" value="P:positive regulation of interleukin-10 production"/>
    <property type="evidence" value="ECO:0007669"/>
    <property type="project" value="TreeGrafter"/>
</dbReference>
<dbReference type="STRING" id="885580.ENSFDAP00000004341"/>
<dbReference type="EMBL" id="KN124199">
    <property type="protein sequence ID" value="KFO22021.1"/>
    <property type="molecule type" value="Genomic_DNA"/>
</dbReference>
<dbReference type="Proteomes" id="UP000028990">
    <property type="component" value="Unassembled WGS sequence"/>
</dbReference>
<organism evidence="1 2">
    <name type="scientific">Fukomys damarensis</name>
    <name type="common">Damaraland mole rat</name>
    <name type="synonym">Cryptomys damarensis</name>
    <dbReference type="NCBI Taxonomy" id="885580"/>
    <lineage>
        <taxon>Eukaryota</taxon>
        <taxon>Metazoa</taxon>
        <taxon>Chordata</taxon>
        <taxon>Craniata</taxon>
        <taxon>Vertebrata</taxon>
        <taxon>Euteleostomi</taxon>
        <taxon>Mammalia</taxon>
        <taxon>Eutheria</taxon>
        <taxon>Euarchontoglires</taxon>
        <taxon>Glires</taxon>
        <taxon>Rodentia</taxon>
        <taxon>Hystricomorpha</taxon>
        <taxon>Bathyergidae</taxon>
        <taxon>Fukomys</taxon>
    </lineage>
</organism>
<dbReference type="GO" id="GO:0001961">
    <property type="term" value="P:positive regulation of cytokine-mediated signaling pathway"/>
    <property type="evidence" value="ECO:0007669"/>
    <property type="project" value="TreeGrafter"/>
</dbReference>
<dbReference type="GO" id="GO:0032722">
    <property type="term" value="P:positive regulation of chemokine production"/>
    <property type="evidence" value="ECO:0007669"/>
    <property type="project" value="TreeGrafter"/>
</dbReference>
<protein>
    <submittedName>
        <fullName evidence="1">Thymic stromal lymphopoietin</fullName>
    </submittedName>
</protein>
<evidence type="ECO:0000313" key="2">
    <source>
        <dbReference type="Proteomes" id="UP000028990"/>
    </source>
</evidence>
<reference evidence="1 2" key="1">
    <citation type="submission" date="2013-11" db="EMBL/GenBank/DDBJ databases">
        <title>The Damaraland mole rat (Fukomys damarensis) genome and evolution of African mole rats.</title>
        <authorList>
            <person name="Gladyshev V.N."/>
            <person name="Fang X."/>
        </authorList>
    </citation>
    <scope>NUCLEOTIDE SEQUENCE [LARGE SCALE GENOMIC DNA]</scope>
    <source>
        <tissue evidence="1">Liver</tissue>
    </source>
</reference>
<dbReference type="GO" id="GO:0050729">
    <property type="term" value="P:positive regulation of inflammatory response"/>
    <property type="evidence" value="ECO:0007669"/>
    <property type="project" value="TreeGrafter"/>
</dbReference>
<dbReference type="InterPro" id="IPR029189">
    <property type="entry name" value="TSLP"/>
</dbReference>
<dbReference type="GO" id="GO:0005139">
    <property type="term" value="F:interleukin-7 receptor binding"/>
    <property type="evidence" value="ECO:0007669"/>
    <property type="project" value="TreeGrafter"/>
</dbReference>
<dbReference type="GO" id="GO:0032754">
    <property type="term" value="P:positive regulation of interleukin-5 production"/>
    <property type="evidence" value="ECO:0007669"/>
    <property type="project" value="TreeGrafter"/>
</dbReference>
<name>A0A091DGU3_FUKDA</name>
<dbReference type="InterPro" id="IPR038329">
    <property type="entry name" value="TSLP_sf"/>
</dbReference>
<dbReference type="PANTHER" id="PTHR38003:SF1">
    <property type="entry name" value="THYMIC STROMAL LYMPHOPOIETIN"/>
    <property type="match status" value="1"/>
</dbReference>
<keyword evidence="2" id="KW-1185">Reference proteome</keyword>
<accession>A0A091DGU3</accession>
<dbReference type="AlphaFoldDB" id="A0A091DGU3"/>
<dbReference type="Pfam" id="PF15216">
    <property type="entry name" value="TSLP"/>
    <property type="match status" value="1"/>
</dbReference>
<dbReference type="Gene3D" id="1.20.1250.90">
    <property type="entry name" value="Thymic stromal lymphopoietin"/>
    <property type="match status" value="1"/>
</dbReference>